<evidence type="ECO:0000256" key="2">
    <source>
        <dbReference type="ARBA" id="ARBA00022723"/>
    </source>
</evidence>
<dbReference type="Proteomes" id="UP000054538">
    <property type="component" value="Unassembled WGS sequence"/>
</dbReference>
<dbReference type="HOGENOM" id="CLU_201513_0_0_1"/>
<evidence type="ECO:0000313" key="5">
    <source>
        <dbReference type="Proteomes" id="UP000054538"/>
    </source>
</evidence>
<dbReference type="AlphaFoldDB" id="A0A0D0C8C5"/>
<dbReference type="InterPro" id="IPR027806">
    <property type="entry name" value="HARBI1_dom"/>
</dbReference>
<organism evidence="4 5">
    <name type="scientific">Paxillus rubicundulus Ve08.2h10</name>
    <dbReference type="NCBI Taxonomy" id="930991"/>
    <lineage>
        <taxon>Eukaryota</taxon>
        <taxon>Fungi</taxon>
        <taxon>Dikarya</taxon>
        <taxon>Basidiomycota</taxon>
        <taxon>Agaricomycotina</taxon>
        <taxon>Agaricomycetes</taxon>
        <taxon>Agaricomycetidae</taxon>
        <taxon>Boletales</taxon>
        <taxon>Paxilineae</taxon>
        <taxon>Paxillaceae</taxon>
        <taxon>Paxillus</taxon>
    </lineage>
</organism>
<keyword evidence="5" id="KW-1185">Reference proteome</keyword>
<gene>
    <name evidence="4" type="ORF">PAXRUDRAFT_161957</name>
</gene>
<reference evidence="5" key="2">
    <citation type="submission" date="2015-01" db="EMBL/GenBank/DDBJ databases">
        <title>Evolutionary Origins and Diversification of the Mycorrhizal Mutualists.</title>
        <authorList>
            <consortium name="DOE Joint Genome Institute"/>
            <consortium name="Mycorrhizal Genomics Consortium"/>
            <person name="Kohler A."/>
            <person name="Kuo A."/>
            <person name="Nagy L.G."/>
            <person name="Floudas D."/>
            <person name="Copeland A."/>
            <person name="Barry K.W."/>
            <person name="Cichocki N."/>
            <person name="Veneault-Fourrey C."/>
            <person name="LaButti K."/>
            <person name="Lindquist E.A."/>
            <person name="Lipzen A."/>
            <person name="Lundell T."/>
            <person name="Morin E."/>
            <person name="Murat C."/>
            <person name="Riley R."/>
            <person name="Ohm R."/>
            <person name="Sun H."/>
            <person name="Tunlid A."/>
            <person name="Henrissat B."/>
            <person name="Grigoriev I.V."/>
            <person name="Hibbett D.S."/>
            <person name="Martin F."/>
        </authorList>
    </citation>
    <scope>NUCLEOTIDE SEQUENCE [LARGE SCALE GENOMIC DNA]</scope>
    <source>
        <strain evidence="5">Ve08.2h10</strain>
    </source>
</reference>
<reference evidence="4 5" key="1">
    <citation type="submission" date="2014-04" db="EMBL/GenBank/DDBJ databases">
        <authorList>
            <consortium name="DOE Joint Genome Institute"/>
            <person name="Kuo A."/>
            <person name="Kohler A."/>
            <person name="Jargeat P."/>
            <person name="Nagy L.G."/>
            <person name="Floudas D."/>
            <person name="Copeland A."/>
            <person name="Barry K.W."/>
            <person name="Cichocki N."/>
            <person name="Veneault-Fourrey C."/>
            <person name="LaButti K."/>
            <person name="Lindquist E.A."/>
            <person name="Lipzen A."/>
            <person name="Lundell T."/>
            <person name="Morin E."/>
            <person name="Murat C."/>
            <person name="Sun H."/>
            <person name="Tunlid A."/>
            <person name="Henrissat B."/>
            <person name="Grigoriev I.V."/>
            <person name="Hibbett D.S."/>
            <person name="Martin F."/>
            <person name="Nordberg H.P."/>
            <person name="Cantor M.N."/>
            <person name="Hua S.X."/>
        </authorList>
    </citation>
    <scope>NUCLEOTIDE SEQUENCE [LARGE SCALE GENOMIC DNA]</scope>
    <source>
        <strain evidence="4 5">Ve08.2h10</strain>
    </source>
</reference>
<protein>
    <submittedName>
        <fullName evidence="4">Unplaced genomic scaffold scaffold_1530, whole genome shotgun sequence</fullName>
    </submittedName>
</protein>
<dbReference type="EMBL" id="KN826352">
    <property type="protein sequence ID" value="KIK79192.1"/>
    <property type="molecule type" value="Genomic_DNA"/>
</dbReference>
<evidence type="ECO:0000256" key="1">
    <source>
        <dbReference type="ARBA" id="ARBA00001968"/>
    </source>
</evidence>
<accession>A0A0D0C8C5</accession>
<evidence type="ECO:0000313" key="4">
    <source>
        <dbReference type="EMBL" id="KIK79192.1"/>
    </source>
</evidence>
<keyword evidence="2" id="KW-0479">Metal-binding</keyword>
<name>A0A0D0C8C5_9AGAM</name>
<feature type="non-terminal residue" evidence="4">
    <location>
        <position position="1"/>
    </location>
</feature>
<dbReference type="Pfam" id="PF13359">
    <property type="entry name" value="DDE_Tnp_4"/>
    <property type="match status" value="1"/>
</dbReference>
<sequence length="60" mass="6931">VCVHVEHAFAALKWCFQSLCELCLQVRSKKDIQIAVHWVQCCIVLHNMITSFKRELGMVS</sequence>
<evidence type="ECO:0000259" key="3">
    <source>
        <dbReference type="Pfam" id="PF13359"/>
    </source>
</evidence>
<dbReference type="GO" id="GO:0046872">
    <property type="term" value="F:metal ion binding"/>
    <property type="evidence" value="ECO:0007669"/>
    <property type="project" value="UniProtKB-KW"/>
</dbReference>
<feature type="domain" description="DDE Tnp4" evidence="3">
    <location>
        <begin position="2"/>
        <end position="47"/>
    </location>
</feature>
<proteinExistence type="predicted"/>
<dbReference type="OrthoDB" id="2499472at2759"/>
<comment type="cofactor">
    <cofactor evidence="1">
        <name>a divalent metal cation</name>
        <dbReference type="ChEBI" id="CHEBI:60240"/>
    </cofactor>
</comment>
<dbReference type="InParanoid" id="A0A0D0C8C5"/>